<dbReference type="KEGG" id="blag:BLTE_13240"/>
<evidence type="ECO:0000313" key="1">
    <source>
        <dbReference type="EMBL" id="BBF92639.1"/>
    </source>
</evidence>
<dbReference type="EMBL" id="AP018907">
    <property type="protein sequence ID" value="BBF92639.1"/>
    <property type="molecule type" value="Genomic_DNA"/>
</dbReference>
<evidence type="ECO:0000313" key="2">
    <source>
        <dbReference type="Proteomes" id="UP000266934"/>
    </source>
</evidence>
<proteinExistence type="predicted"/>
<organism evidence="1 2">
    <name type="scientific">Blastochloris tepida</name>
    <dbReference type="NCBI Taxonomy" id="2233851"/>
    <lineage>
        <taxon>Bacteria</taxon>
        <taxon>Pseudomonadati</taxon>
        <taxon>Pseudomonadota</taxon>
        <taxon>Alphaproteobacteria</taxon>
        <taxon>Hyphomicrobiales</taxon>
        <taxon>Blastochloridaceae</taxon>
        <taxon>Blastochloris</taxon>
    </lineage>
</organism>
<gene>
    <name evidence="1" type="ORF">BLTE_13240</name>
</gene>
<dbReference type="OrthoDB" id="7278537at2"/>
<reference evidence="1 2" key="1">
    <citation type="submission" date="2018-08" db="EMBL/GenBank/DDBJ databases">
        <title>Complete genome sequencing of Blastochloris tepida GI.</title>
        <authorList>
            <person name="Tsukatani Y."/>
            <person name="Mori H."/>
        </authorList>
    </citation>
    <scope>NUCLEOTIDE SEQUENCE [LARGE SCALE GENOMIC DNA]</scope>
    <source>
        <strain evidence="1 2">GI</strain>
    </source>
</reference>
<accession>A0A348FZA6</accession>
<name>A0A348FZA6_9HYPH</name>
<dbReference type="AlphaFoldDB" id="A0A348FZA6"/>
<keyword evidence="2" id="KW-1185">Reference proteome</keyword>
<sequence length="196" mass="21917">MLTLNKLKIINDALISTGNNGVQVEYDGSDEWVAADVAFEGALAWTLERHPWKFAKATSVMARLPSSPDPRWDYAHARPADCLHIEAILSGTALVTDYAIFGDAICANFAEPLTAVYIRNPGDDKWPAGFVEALSVSIESRLYRALNEDPDEARRRARDAEEILAAVRTRSDQEEPRRAMFVSNLLRHRRGHGRRA</sequence>
<dbReference type="Proteomes" id="UP000266934">
    <property type="component" value="Chromosome"/>
</dbReference>
<dbReference type="RefSeq" id="WP_126398665.1">
    <property type="nucleotide sequence ID" value="NZ_AP018907.1"/>
</dbReference>
<protein>
    <submittedName>
        <fullName evidence="1">Uncharacterized protein</fullName>
    </submittedName>
</protein>